<evidence type="ECO:0000256" key="9">
    <source>
        <dbReference type="ARBA" id="ARBA00023136"/>
    </source>
</evidence>
<dbReference type="Gene3D" id="1.20.1530.20">
    <property type="match status" value="1"/>
</dbReference>
<feature type="transmembrane region" description="Helical" evidence="11">
    <location>
        <begin position="328"/>
        <end position="345"/>
    </location>
</feature>
<dbReference type="GO" id="GO:1902600">
    <property type="term" value="P:proton transmembrane transport"/>
    <property type="evidence" value="ECO:0007669"/>
    <property type="project" value="InterPro"/>
</dbReference>
<evidence type="ECO:0000256" key="10">
    <source>
        <dbReference type="ARBA" id="ARBA00023201"/>
    </source>
</evidence>
<keyword evidence="3" id="KW-0813">Transport</keyword>
<accession>A0A2T5GES9</accession>
<feature type="transmembrane region" description="Helical" evidence="11">
    <location>
        <begin position="231"/>
        <end position="257"/>
    </location>
</feature>
<gene>
    <name evidence="13" type="ORF">HSCHL_2288</name>
</gene>
<feature type="transmembrane region" description="Helical" evidence="11">
    <location>
        <begin position="383"/>
        <end position="406"/>
    </location>
</feature>
<feature type="transmembrane region" description="Helical" evidence="11">
    <location>
        <begin position="269"/>
        <end position="291"/>
    </location>
</feature>
<keyword evidence="10" id="KW-0739">Sodium transport</keyword>
<feature type="transmembrane region" description="Helical" evidence="11">
    <location>
        <begin position="158"/>
        <end position="177"/>
    </location>
</feature>
<comment type="caution">
    <text evidence="13">The sequence shown here is derived from an EMBL/GenBank/DDBJ whole genome shotgun (WGS) entry which is preliminary data.</text>
</comment>
<feature type="transmembrane region" description="Helical" evidence="11">
    <location>
        <begin position="125"/>
        <end position="146"/>
    </location>
</feature>
<evidence type="ECO:0000256" key="7">
    <source>
        <dbReference type="ARBA" id="ARBA00023053"/>
    </source>
</evidence>
<feature type="transmembrane region" description="Helical" evidence="11">
    <location>
        <begin position="303"/>
        <end position="322"/>
    </location>
</feature>
<keyword evidence="6 11" id="KW-1133">Transmembrane helix</keyword>
<comment type="subcellular location">
    <subcellularLocation>
        <location evidence="1">Membrane</location>
        <topology evidence="1">Multi-pass membrane protein</topology>
    </subcellularLocation>
</comment>
<organism evidence="13 14">
    <name type="scientific">Hydrogenibacillus schlegelii</name>
    <name type="common">Bacillus schlegelii</name>
    <dbReference type="NCBI Taxonomy" id="1484"/>
    <lineage>
        <taxon>Bacteria</taxon>
        <taxon>Bacillati</taxon>
        <taxon>Bacillota</taxon>
        <taxon>Bacilli</taxon>
        <taxon>Bacillales</taxon>
        <taxon>Bacillales Family X. Incertae Sedis</taxon>
        <taxon>Hydrogenibacillus</taxon>
    </lineage>
</organism>
<dbReference type="AlphaFoldDB" id="A0A2T5GES9"/>
<dbReference type="PANTHER" id="PTHR43562">
    <property type="entry name" value="NAPA-TYPE SODIUM/HYDROGEN ANTIPORTER"/>
    <property type="match status" value="1"/>
</dbReference>
<keyword evidence="4" id="KW-0050">Antiport</keyword>
<evidence type="ECO:0000313" key="13">
    <source>
        <dbReference type="EMBL" id="PTQ54697.1"/>
    </source>
</evidence>
<evidence type="ECO:0000256" key="4">
    <source>
        <dbReference type="ARBA" id="ARBA00022449"/>
    </source>
</evidence>
<name>A0A2T5GES9_HYDSH</name>
<evidence type="ECO:0000256" key="2">
    <source>
        <dbReference type="ARBA" id="ARBA00005551"/>
    </source>
</evidence>
<evidence type="ECO:0000259" key="12">
    <source>
        <dbReference type="Pfam" id="PF00999"/>
    </source>
</evidence>
<protein>
    <submittedName>
        <fullName evidence="13">Na(+)/H(+) antiporter</fullName>
    </submittedName>
</protein>
<dbReference type="EMBL" id="PEBV01000002">
    <property type="protein sequence ID" value="PTQ54697.1"/>
    <property type="molecule type" value="Genomic_DNA"/>
</dbReference>
<feature type="domain" description="Cation/H+ exchanger transmembrane" evidence="12">
    <location>
        <begin position="80"/>
        <end position="469"/>
    </location>
</feature>
<evidence type="ECO:0000256" key="5">
    <source>
        <dbReference type="ARBA" id="ARBA00022692"/>
    </source>
</evidence>
<proteinExistence type="inferred from homology"/>
<comment type="similarity">
    <text evidence="2">Belongs to the monovalent cation:proton antiporter 2 (CPA2) transporter (TC 2.A.37) family.</text>
</comment>
<keyword evidence="9 11" id="KW-0472">Membrane</keyword>
<sequence>MHGRARGPHPGLRVFGRFRRSYRPEGEADQAKERGDVPAIGGDLGAGQRWGEGSMFGLKAEALMQLFFGLGTVMLAARALGALAERIYVPRVIGEVAAGYALGPSVLGTLWPAAYGLIWPEDGKALLWVVAVLGLYFLMLETGLHFHRPEAIARTPLFGRLIVGTTVPALVLAYALVPFFAFSRHAGEAAVGSLGAASFRLIVGVMTSITAVPILAKIFKDLNLDRTPFAQLVITVAAFHDLLLWGLLSVALALAAGTSFGAGDALGTGALFIARTLAVMAAAGGLACLFFRPVAAVFRRRTAGVGWALPLVLGALFLGAGLATRYDVEAIFVPLFVGLLARLWLKDEERQAVEAGLGQLPLQMFAPLYFAAVGYHVSFGETFSFALLLEFALFAYLLQGLPTYAVARMTGQGRFCALNFAVAFSERGIPGMVVASTAYARGLIDAPLYTVFVVFALGSAAAAGVWFRAVRRGRRPLMAEAAPVLSGDGPRGL</sequence>
<feature type="transmembrane region" description="Helical" evidence="11">
    <location>
        <begin position="418"/>
        <end position="440"/>
    </location>
</feature>
<evidence type="ECO:0000256" key="1">
    <source>
        <dbReference type="ARBA" id="ARBA00004141"/>
    </source>
</evidence>
<evidence type="ECO:0000256" key="11">
    <source>
        <dbReference type="SAM" id="Phobius"/>
    </source>
</evidence>
<feature type="transmembrane region" description="Helical" evidence="11">
    <location>
        <begin position="357"/>
        <end position="377"/>
    </location>
</feature>
<evidence type="ECO:0000313" key="14">
    <source>
        <dbReference type="Proteomes" id="UP000244180"/>
    </source>
</evidence>
<dbReference type="GO" id="GO:0016020">
    <property type="term" value="C:membrane"/>
    <property type="evidence" value="ECO:0007669"/>
    <property type="project" value="UniProtKB-SubCell"/>
</dbReference>
<keyword evidence="5 11" id="KW-0812">Transmembrane</keyword>
<feature type="transmembrane region" description="Helical" evidence="11">
    <location>
        <begin position="197"/>
        <end position="219"/>
    </location>
</feature>
<reference evidence="13 14" key="1">
    <citation type="submission" date="2017-08" db="EMBL/GenBank/DDBJ databases">
        <title>Burning lignite coal seam in the remote Altai Mountains harbors a hydrogen-driven thermophilic microbial community.</title>
        <authorList>
            <person name="Kadnikov V.V."/>
            <person name="Mardanov A.V."/>
            <person name="Ivasenko D."/>
            <person name="Beletsky A.V."/>
            <person name="Karnachuk O.V."/>
            <person name="Ravin N.V."/>
        </authorList>
    </citation>
    <scope>NUCLEOTIDE SEQUENCE [LARGE SCALE GENOMIC DNA]</scope>
    <source>
        <strain evidence="13">AL33</strain>
    </source>
</reference>
<dbReference type="InterPro" id="IPR006153">
    <property type="entry name" value="Cation/H_exchanger_TM"/>
</dbReference>
<dbReference type="PANTHER" id="PTHR43562:SF3">
    <property type="entry name" value="SODIUM ION_PROTON EXCHANGER (EUROFUNG)"/>
    <property type="match status" value="1"/>
</dbReference>
<feature type="transmembrane region" description="Helical" evidence="11">
    <location>
        <begin position="96"/>
        <end position="119"/>
    </location>
</feature>
<keyword evidence="8" id="KW-0406">Ion transport</keyword>
<evidence type="ECO:0000256" key="8">
    <source>
        <dbReference type="ARBA" id="ARBA00023065"/>
    </source>
</evidence>
<feature type="transmembrane region" description="Helical" evidence="11">
    <location>
        <begin position="446"/>
        <end position="467"/>
    </location>
</feature>
<dbReference type="GO" id="GO:0006814">
    <property type="term" value="P:sodium ion transport"/>
    <property type="evidence" value="ECO:0007669"/>
    <property type="project" value="UniProtKB-KW"/>
</dbReference>
<dbReference type="Pfam" id="PF00999">
    <property type="entry name" value="Na_H_Exchanger"/>
    <property type="match status" value="1"/>
</dbReference>
<feature type="transmembrane region" description="Helical" evidence="11">
    <location>
        <begin position="62"/>
        <end position="84"/>
    </location>
</feature>
<dbReference type="InterPro" id="IPR038770">
    <property type="entry name" value="Na+/solute_symporter_sf"/>
</dbReference>
<evidence type="ECO:0000256" key="6">
    <source>
        <dbReference type="ARBA" id="ARBA00022989"/>
    </source>
</evidence>
<evidence type="ECO:0000256" key="3">
    <source>
        <dbReference type="ARBA" id="ARBA00022448"/>
    </source>
</evidence>
<dbReference type="Proteomes" id="UP000244180">
    <property type="component" value="Unassembled WGS sequence"/>
</dbReference>
<keyword evidence="7" id="KW-0915">Sodium</keyword>
<dbReference type="GO" id="GO:0015297">
    <property type="term" value="F:antiporter activity"/>
    <property type="evidence" value="ECO:0007669"/>
    <property type="project" value="UniProtKB-KW"/>
</dbReference>